<feature type="domain" description="Gal80p-like C-terminal" evidence="2">
    <location>
        <begin position="143"/>
        <end position="293"/>
    </location>
</feature>
<dbReference type="OrthoDB" id="64915at2759"/>
<dbReference type="GO" id="GO:0000166">
    <property type="term" value="F:nucleotide binding"/>
    <property type="evidence" value="ECO:0007669"/>
    <property type="project" value="InterPro"/>
</dbReference>
<evidence type="ECO:0000259" key="1">
    <source>
        <dbReference type="Pfam" id="PF01408"/>
    </source>
</evidence>
<evidence type="ECO:0000313" key="3">
    <source>
        <dbReference type="EMBL" id="ATZ47926.1"/>
    </source>
</evidence>
<accession>A0A384JBG4</accession>
<dbReference type="Pfam" id="PF01408">
    <property type="entry name" value="GFO_IDH_MocA"/>
    <property type="match status" value="1"/>
</dbReference>
<dbReference type="KEGG" id="bfu:BCIN_03g02020"/>
<gene>
    <name evidence="3" type="primary">Bcgal80</name>
    <name evidence="3" type="ORF">BCIN_03g02020</name>
</gene>
<name>A0A384JBG4_BOTFB</name>
<protein>
    <submittedName>
        <fullName evidence="3">Bcgal80</fullName>
    </submittedName>
</protein>
<dbReference type="SUPFAM" id="SSF51735">
    <property type="entry name" value="NAD(P)-binding Rossmann-fold domains"/>
    <property type="match status" value="1"/>
</dbReference>
<dbReference type="InterPro" id="IPR000683">
    <property type="entry name" value="Gfo/Idh/MocA-like_OxRdtase_N"/>
</dbReference>
<dbReference type="Pfam" id="PF22685">
    <property type="entry name" value="Gal80p_C-like"/>
    <property type="match status" value="1"/>
</dbReference>
<dbReference type="GeneID" id="5439890"/>
<organism evidence="3 4">
    <name type="scientific">Botryotinia fuckeliana (strain B05.10)</name>
    <name type="common">Noble rot fungus</name>
    <name type="synonym">Botrytis cinerea</name>
    <dbReference type="NCBI Taxonomy" id="332648"/>
    <lineage>
        <taxon>Eukaryota</taxon>
        <taxon>Fungi</taxon>
        <taxon>Dikarya</taxon>
        <taxon>Ascomycota</taxon>
        <taxon>Pezizomycotina</taxon>
        <taxon>Leotiomycetes</taxon>
        <taxon>Helotiales</taxon>
        <taxon>Sclerotiniaceae</taxon>
        <taxon>Botrytis</taxon>
    </lineage>
</organism>
<reference evidence="3 4" key="1">
    <citation type="journal article" date="2011" name="PLoS Genet.">
        <title>Genomic analysis of the necrotrophic fungal pathogens Sclerotinia sclerotiorum and Botrytis cinerea.</title>
        <authorList>
            <person name="Amselem J."/>
            <person name="Cuomo C.A."/>
            <person name="van Kan J.A."/>
            <person name="Viaud M."/>
            <person name="Benito E.P."/>
            <person name="Couloux A."/>
            <person name="Coutinho P.M."/>
            <person name="de Vries R.P."/>
            <person name="Dyer P.S."/>
            <person name="Fillinger S."/>
            <person name="Fournier E."/>
            <person name="Gout L."/>
            <person name="Hahn M."/>
            <person name="Kohn L."/>
            <person name="Lapalu N."/>
            <person name="Plummer K.M."/>
            <person name="Pradier J.M."/>
            <person name="Quevillon E."/>
            <person name="Sharon A."/>
            <person name="Simon A."/>
            <person name="ten Have A."/>
            <person name="Tudzynski B."/>
            <person name="Tudzynski P."/>
            <person name="Wincker P."/>
            <person name="Andrew M."/>
            <person name="Anthouard V."/>
            <person name="Beever R.E."/>
            <person name="Beffa R."/>
            <person name="Benoit I."/>
            <person name="Bouzid O."/>
            <person name="Brault B."/>
            <person name="Chen Z."/>
            <person name="Choquer M."/>
            <person name="Collemare J."/>
            <person name="Cotton P."/>
            <person name="Danchin E.G."/>
            <person name="Da Silva C."/>
            <person name="Gautier A."/>
            <person name="Giraud C."/>
            <person name="Giraud T."/>
            <person name="Gonzalez C."/>
            <person name="Grossetete S."/>
            <person name="Guldener U."/>
            <person name="Henrissat B."/>
            <person name="Howlett B.J."/>
            <person name="Kodira C."/>
            <person name="Kretschmer M."/>
            <person name="Lappartient A."/>
            <person name="Leroch M."/>
            <person name="Levis C."/>
            <person name="Mauceli E."/>
            <person name="Neuveglise C."/>
            <person name="Oeser B."/>
            <person name="Pearson M."/>
            <person name="Poulain J."/>
            <person name="Poussereau N."/>
            <person name="Quesneville H."/>
            <person name="Rascle C."/>
            <person name="Schumacher J."/>
            <person name="Segurens B."/>
            <person name="Sexton A."/>
            <person name="Silva E."/>
            <person name="Sirven C."/>
            <person name="Soanes D.M."/>
            <person name="Talbot N.J."/>
            <person name="Templeton M."/>
            <person name="Yandava C."/>
            <person name="Yarden O."/>
            <person name="Zeng Q."/>
            <person name="Rollins J.A."/>
            <person name="Lebrun M.H."/>
            <person name="Dickman M."/>
        </authorList>
    </citation>
    <scope>NUCLEOTIDE SEQUENCE [LARGE SCALE GENOMIC DNA]</scope>
    <source>
        <strain evidence="3 4">B05.10</strain>
    </source>
</reference>
<dbReference type="RefSeq" id="XP_001559288.1">
    <property type="nucleotide sequence ID" value="XM_001559238.2"/>
</dbReference>
<reference evidence="3 4" key="2">
    <citation type="journal article" date="2012" name="Eukaryot. Cell">
        <title>Genome update of Botrytis cinerea strains B05.10 and T4.</title>
        <authorList>
            <person name="Staats M."/>
            <person name="van Kan J.A."/>
        </authorList>
    </citation>
    <scope>NUCLEOTIDE SEQUENCE [LARGE SCALE GENOMIC DNA]</scope>
    <source>
        <strain evidence="3 4">B05.10</strain>
    </source>
</reference>
<reference evidence="3 4" key="3">
    <citation type="journal article" date="2017" name="Mol. Plant Pathol.">
        <title>A gapless genome sequence of the fungus Botrytis cinerea.</title>
        <authorList>
            <person name="Van Kan J.A."/>
            <person name="Stassen J.H."/>
            <person name="Mosbach A."/>
            <person name="Van Der Lee T.A."/>
            <person name="Faino L."/>
            <person name="Farmer A.D."/>
            <person name="Papasotiriou D.G."/>
            <person name="Zhou S."/>
            <person name="Seidl M.F."/>
            <person name="Cottam E."/>
            <person name="Edel D."/>
            <person name="Hahn M."/>
            <person name="Schwartz D.C."/>
            <person name="Dietrich R.A."/>
            <person name="Widdison S."/>
            <person name="Scalliet G."/>
        </authorList>
    </citation>
    <scope>NUCLEOTIDE SEQUENCE [LARGE SCALE GENOMIC DNA]</scope>
    <source>
        <strain evidence="3 4">B05.10</strain>
    </source>
</reference>
<dbReference type="PANTHER" id="PTHR43708">
    <property type="entry name" value="CONSERVED EXPRESSED OXIDOREDUCTASE (EUROFUNG)"/>
    <property type="match status" value="1"/>
</dbReference>
<dbReference type="InterPro" id="IPR055080">
    <property type="entry name" value="Gal80p-like_C"/>
</dbReference>
<dbReference type="InterPro" id="IPR036291">
    <property type="entry name" value="NAD(P)-bd_dom_sf"/>
</dbReference>
<dbReference type="SUPFAM" id="SSF55347">
    <property type="entry name" value="Glyceraldehyde-3-phosphate dehydrogenase-like, C-terminal domain"/>
    <property type="match status" value="1"/>
</dbReference>
<dbReference type="Proteomes" id="UP000001798">
    <property type="component" value="Chromosome 3"/>
</dbReference>
<dbReference type="AlphaFoldDB" id="A0A384JBG4"/>
<dbReference type="PANTHER" id="PTHR43708:SF1">
    <property type="entry name" value="GALACTOSE_LACTOSE METABOLISM REGULATORY PROTEIN GAL80"/>
    <property type="match status" value="1"/>
</dbReference>
<dbReference type="EMBL" id="CP009807">
    <property type="protein sequence ID" value="ATZ47926.1"/>
    <property type="molecule type" value="Genomic_DNA"/>
</dbReference>
<feature type="domain" description="Gfo/Idh/MocA-like oxidoreductase N-terminal" evidence="1">
    <location>
        <begin position="25"/>
        <end position="136"/>
    </location>
</feature>
<dbReference type="InterPro" id="IPR051317">
    <property type="entry name" value="Gfo/Idh/MocA_oxidoreduct"/>
</dbReference>
<dbReference type="VEuPathDB" id="FungiDB:Bcin03g02020"/>
<dbReference type="Gene3D" id="3.30.360.10">
    <property type="entry name" value="Dihydrodipicolinate Reductase, domain 2"/>
    <property type="match status" value="1"/>
</dbReference>
<dbReference type="OMA" id="YVEWPIA"/>
<sequence>MAPIRVGLIGLSGQPREKRDGISWAEIAHLQYFRSTAEYQIRALLNSSVESARAAIQRHELAVNTKAYGDPNAFANDDEIDLIVCCVRVDKHFQTVKPSIVAGKAVYVEWPLERSIHVAKEMCALVALHNAKAIVGLQASFSPVIRKIKQIIDSGTIGRLLSSSVVGSLGHGGATEPKPTSFFLDRETGGNLMSIHGAHALEYIIAALGDFTTFKGACAIRRPFKDIVDPRNGNQVLEKAVRNTVPDHLLIHGTVLPSQAVVAIIFTGGDGIPGLPILDWRIQGEYGWLRLTSSSMALNVGSPDTKLELYDASGKAREIAPDEDQWSKLPLPAQNIARLYEAYRKKDWYPDFDYAIKRHELIETMWRDFDQAEGKNR</sequence>
<evidence type="ECO:0000259" key="2">
    <source>
        <dbReference type="Pfam" id="PF22685"/>
    </source>
</evidence>
<proteinExistence type="predicted"/>
<keyword evidence="4" id="KW-1185">Reference proteome</keyword>
<evidence type="ECO:0000313" key="4">
    <source>
        <dbReference type="Proteomes" id="UP000001798"/>
    </source>
</evidence>
<dbReference type="Gene3D" id="3.40.50.720">
    <property type="entry name" value="NAD(P)-binding Rossmann-like Domain"/>
    <property type="match status" value="1"/>
</dbReference>